<reference evidence="20 21" key="1">
    <citation type="submission" date="2018-07" db="EMBL/GenBank/DDBJ databases">
        <title>Campylobacter zealandensis sp. nov., isolated from birds and water in New Zealand.</title>
        <authorList>
            <person name="Wilkinson D.A."/>
            <person name="Biggs P.J."/>
            <person name="French N.P."/>
            <person name="Midwinter A.C."/>
        </authorList>
    </citation>
    <scope>NUCLEOTIDE SEQUENCE [LARGE SCALE GENOMIC DNA]</scope>
    <source>
        <strain evidence="20 21">B423b</strain>
    </source>
</reference>
<dbReference type="RefSeq" id="WP_131186725.1">
    <property type="nucleotide sequence ID" value="NZ_QPGR01000011.1"/>
</dbReference>
<dbReference type="OrthoDB" id="9799199at2"/>
<evidence type="ECO:0000256" key="11">
    <source>
        <dbReference type="ARBA" id="ARBA00022692"/>
    </source>
</evidence>
<evidence type="ECO:0000256" key="6">
    <source>
        <dbReference type="ARBA" id="ARBA00012487"/>
    </source>
</evidence>
<dbReference type="PANTHER" id="PTHR46382">
    <property type="entry name" value="PHOSPHATIDATE CYTIDYLYLTRANSFERASE"/>
    <property type="match status" value="1"/>
</dbReference>
<keyword evidence="12 18" id="KW-0548">Nucleotidyltransferase</keyword>
<keyword evidence="14" id="KW-0443">Lipid metabolism</keyword>
<evidence type="ECO:0000256" key="10">
    <source>
        <dbReference type="ARBA" id="ARBA00022679"/>
    </source>
</evidence>
<evidence type="ECO:0000256" key="2">
    <source>
        <dbReference type="ARBA" id="ARBA00004651"/>
    </source>
</evidence>
<comment type="subcellular location">
    <subcellularLocation>
        <location evidence="2">Cell membrane</location>
        <topology evidence="2">Multi-pass membrane protein</topology>
    </subcellularLocation>
</comment>
<evidence type="ECO:0000313" key="20">
    <source>
        <dbReference type="EMBL" id="TBR80143.1"/>
    </source>
</evidence>
<name>A0A4Q9JTE1_9BACT</name>
<keyword evidence="9" id="KW-0444">Lipid biosynthesis</keyword>
<dbReference type="GO" id="GO:0004605">
    <property type="term" value="F:phosphatidate cytidylyltransferase activity"/>
    <property type="evidence" value="ECO:0007669"/>
    <property type="project" value="UniProtKB-EC"/>
</dbReference>
<dbReference type="Pfam" id="PF01148">
    <property type="entry name" value="CTP_transf_1"/>
    <property type="match status" value="1"/>
</dbReference>
<evidence type="ECO:0000256" key="8">
    <source>
        <dbReference type="ARBA" id="ARBA00022475"/>
    </source>
</evidence>
<evidence type="ECO:0000256" key="5">
    <source>
        <dbReference type="ARBA" id="ARBA00010185"/>
    </source>
</evidence>
<keyword evidence="10 18" id="KW-0808">Transferase</keyword>
<evidence type="ECO:0000256" key="18">
    <source>
        <dbReference type="RuleBase" id="RU003938"/>
    </source>
</evidence>
<dbReference type="Proteomes" id="UP000292583">
    <property type="component" value="Unassembled WGS sequence"/>
</dbReference>
<keyword evidence="13 19" id="KW-1133">Transmembrane helix</keyword>
<evidence type="ECO:0000256" key="15">
    <source>
        <dbReference type="ARBA" id="ARBA00023136"/>
    </source>
</evidence>
<dbReference type="UniPathway" id="UPA00557">
    <property type="reaction ID" value="UER00614"/>
</dbReference>
<keyword evidence="11 18" id="KW-0812">Transmembrane</keyword>
<accession>A0A4Q9JTE1</accession>
<evidence type="ECO:0000256" key="17">
    <source>
        <dbReference type="ARBA" id="ARBA00023264"/>
    </source>
</evidence>
<evidence type="ECO:0000256" key="7">
    <source>
        <dbReference type="ARBA" id="ARBA00019373"/>
    </source>
</evidence>
<dbReference type="EMBL" id="QPGR01000011">
    <property type="protein sequence ID" value="TBR80143.1"/>
    <property type="molecule type" value="Genomic_DNA"/>
</dbReference>
<evidence type="ECO:0000256" key="14">
    <source>
        <dbReference type="ARBA" id="ARBA00023098"/>
    </source>
</evidence>
<protein>
    <recommendedName>
        <fullName evidence="7 18">Phosphatidate cytidylyltransferase</fullName>
        <ecNumber evidence="6 18">2.7.7.41</ecNumber>
    </recommendedName>
</protein>
<comment type="caution">
    <text evidence="20">The sequence shown here is derived from an EMBL/GenBank/DDBJ whole genome shotgun (WGS) entry which is preliminary data.</text>
</comment>
<feature type="transmembrane region" description="Helical" evidence="19">
    <location>
        <begin position="183"/>
        <end position="201"/>
    </location>
</feature>
<keyword evidence="16" id="KW-0594">Phospholipid biosynthesis</keyword>
<feature type="transmembrane region" description="Helical" evidence="19">
    <location>
        <begin position="159"/>
        <end position="177"/>
    </location>
</feature>
<comment type="catalytic activity">
    <reaction evidence="1 18">
        <text>a 1,2-diacyl-sn-glycero-3-phosphate + CTP + H(+) = a CDP-1,2-diacyl-sn-glycerol + diphosphate</text>
        <dbReference type="Rhea" id="RHEA:16229"/>
        <dbReference type="ChEBI" id="CHEBI:15378"/>
        <dbReference type="ChEBI" id="CHEBI:33019"/>
        <dbReference type="ChEBI" id="CHEBI:37563"/>
        <dbReference type="ChEBI" id="CHEBI:58332"/>
        <dbReference type="ChEBI" id="CHEBI:58608"/>
        <dbReference type="EC" id="2.7.7.41"/>
    </reaction>
</comment>
<dbReference type="AlphaFoldDB" id="A0A4Q9JTE1"/>
<evidence type="ECO:0000256" key="13">
    <source>
        <dbReference type="ARBA" id="ARBA00022989"/>
    </source>
</evidence>
<evidence type="ECO:0000256" key="1">
    <source>
        <dbReference type="ARBA" id="ARBA00001698"/>
    </source>
</evidence>
<keyword evidence="21" id="KW-1185">Reference proteome</keyword>
<evidence type="ECO:0000256" key="12">
    <source>
        <dbReference type="ARBA" id="ARBA00022695"/>
    </source>
</evidence>
<organism evidence="20 21">
    <name type="scientific">Campylobacter novaezeelandiae</name>
    <dbReference type="NCBI Taxonomy" id="2267891"/>
    <lineage>
        <taxon>Bacteria</taxon>
        <taxon>Pseudomonadati</taxon>
        <taxon>Campylobacterota</taxon>
        <taxon>Epsilonproteobacteria</taxon>
        <taxon>Campylobacterales</taxon>
        <taxon>Campylobacteraceae</taxon>
        <taxon>Campylobacter</taxon>
    </lineage>
</organism>
<evidence type="ECO:0000256" key="19">
    <source>
        <dbReference type="SAM" id="Phobius"/>
    </source>
</evidence>
<evidence type="ECO:0000256" key="3">
    <source>
        <dbReference type="ARBA" id="ARBA00005119"/>
    </source>
</evidence>
<dbReference type="GO" id="GO:0016024">
    <property type="term" value="P:CDP-diacylglycerol biosynthetic process"/>
    <property type="evidence" value="ECO:0007669"/>
    <property type="project" value="UniProtKB-UniPathway"/>
</dbReference>
<dbReference type="InterPro" id="IPR000374">
    <property type="entry name" value="PC_trans"/>
</dbReference>
<dbReference type="PROSITE" id="PS01315">
    <property type="entry name" value="CDS"/>
    <property type="match status" value="1"/>
</dbReference>
<keyword evidence="8" id="KW-1003">Cell membrane</keyword>
<feature type="transmembrane region" description="Helical" evidence="19">
    <location>
        <begin position="71"/>
        <end position="88"/>
    </location>
</feature>
<dbReference type="GO" id="GO:0005886">
    <property type="term" value="C:plasma membrane"/>
    <property type="evidence" value="ECO:0007669"/>
    <property type="project" value="UniProtKB-SubCell"/>
</dbReference>
<comment type="similarity">
    <text evidence="5 18">Belongs to the CDS family.</text>
</comment>
<keyword evidence="17" id="KW-1208">Phospholipid metabolism</keyword>
<proteinExistence type="inferred from homology"/>
<evidence type="ECO:0000256" key="4">
    <source>
        <dbReference type="ARBA" id="ARBA00005189"/>
    </source>
</evidence>
<comment type="pathway">
    <text evidence="4">Lipid metabolism.</text>
</comment>
<feature type="transmembrane region" description="Helical" evidence="19">
    <location>
        <begin position="12"/>
        <end position="41"/>
    </location>
</feature>
<comment type="pathway">
    <text evidence="3 18">Phospholipid metabolism; CDP-diacylglycerol biosynthesis; CDP-diacylglycerol from sn-glycerol 3-phosphate: step 3/3.</text>
</comment>
<dbReference type="PANTHER" id="PTHR46382:SF1">
    <property type="entry name" value="PHOSPHATIDATE CYTIDYLYLTRANSFERASE"/>
    <property type="match status" value="1"/>
</dbReference>
<evidence type="ECO:0000256" key="9">
    <source>
        <dbReference type="ARBA" id="ARBA00022516"/>
    </source>
</evidence>
<evidence type="ECO:0000256" key="16">
    <source>
        <dbReference type="ARBA" id="ARBA00023209"/>
    </source>
</evidence>
<dbReference type="EC" id="2.7.7.41" evidence="6 18"/>
<keyword evidence="15 19" id="KW-0472">Membrane</keyword>
<gene>
    <name evidence="20" type="ORF">DU473_06105</name>
</gene>
<feature type="transmembrane region" description="Helical" evidence="19">
    <location>
        <begin position="108"/>
        <end position="138"/>
    </location>
</feature>
<evidence type="ECO:0000313" key="21">
    <source>
        <dbReference type="Proteomes" id="UP000292583"/>
    </source>
</evidence>
<sequence length="242" mass="26804">MFDKTRIISAFIMIIAIAIVALINQFVINFIVFAALLYFAFYEAKNLFKLENASIIPVFITFIVGSLTKEALLFGILAFLLIVGYLVYKKAENLKLSFIYLYPTLPILALWQVYLSFGMFALCWLILIVASCDSMAYFIGKLIGKTPFSATSPKKTLEGVIGGIIFGTLIGTLMGIFVYDFWLSLICSFFASIFAVIGDLIESYFKRDAGIKDSGDLIPGHGGILDRIDAIIIASFVMVVLL</sequence>